<evidence type="ECO:0000313" key="3">
    <source>
        <dbReference type="Proteomes" id="UP000886523"/>
    </source>
</evidence>
<accession>A0A9P6AF79</accession>
<dbReference type="EMBL" id="MU129208">
    <property type="protein sequence ID" value="KAF9504626.1"/>
    <property type="molecule type" value="Genomic_DNA"/>
</dbReference>
<name>A0A9P6AF79_9AGAM</name>
<proteinExistence type="predicted"/>
<comment type="caution">
    <text evidence="2">The sequence shown here is derived from an EMBL/GenBank/DDBJ whole genome shotgun (WGS) entry which is preliminary data.</text>
</comment>
<organism evidence="2 3">
    <name type="scientific">Hydnum rufescens UP504</name>
    <dbReference type="NCBI Taxonomy" id="1448309"/>
    <lineage>
        <taxon>Eukaryota</taxon>
        <taxon>Fungi</taxon>
        <taxon>Dikarya</taxon>
        <taxon>Basidiomycota</taxon>
        <taxon>Agaricomycotina</taxon>
        <taxon>Agaricomycetes</taxon>
        <taxon>Cantharellales</taxon>
        <taxon>Hydnaceae</taxon>
        <taxon>Hydnum</taxon>
    </lineage>
</organism>
<feature type="compositionally biased region" description="Basic residues" evidence="1">
    <location>
        <begin position="1"/>
        <end position="14"/>
    </location>
</feature>
<gene>
    <name evidence="2" type="ORF">BS47DRAFT_1368652</name>
</gene>
<dbReference type="Proteomes" id="UP000886523">
    <property type="component" value="Unassembled WGS sequence"/>
</dbReference>
<sequence length="682" mass="75569">MAKTYSKHGKKSGKSKGEKEKPRDNEKQANGNQNPLVLHLSLKLKSTVKKAMGSLVSDHGGAGTSVASSGNKCKRLIAEDPPRVLEKIASKEANISSGIRTKPKTIPETLTNCPKVAGPDLGSPDPKPPTSSIHALALALHDSVTLGSGTDVWAKLFVGTGADDQAYISAFDLSQDPDPPADWELTSQIRRGPLGVLPMVQFLIFMFKSHGVDLLPLDGCLGLLVKALGLWFLFLVNASGACLPNNWEVEHQKSDWACSLSPEDEQDSDVESLSNAPLAISSSMYHKAPVLDFTVGSPSNITIPRKPKKILPFDNSSLEYDYGVFSFNQYDPPPLCNVPFAKGPMSNEHIETLAHVVCTFKNHLHLLSAPNQLNHPMHHLKAMLFQISSMNVEKSTSPYNAFIHQYCQQSDVKDNAFTAELTKAYHDMKDSFTGDEEGWKEKCKEIVQTYDLEKVELVSNATQLNEGHIGIMAMLQDQMAKESYSASVLQHNKVIFGTPEARAWFLNILGASTLSMGTSLDSSVEEDHNILHVIFQDFYISMACLHKELDQLKEGQTQSKVQLQNASLRTCDLARTALADEFRNVMASADIGVNSYKLKFPWRTFWCVLYANNICLKNWVNLKESQNALSFNSTLKEDWCLLLCHFKIDGEESENPVLEERIPLGPIRHPLSWLRTPMAYPS</sequence>
<reference evidence="2" key="1">
    <citation type="journal article" date="2020" name="Nat. Commun.">
        <title>Large-scale genome sequencing of mycorrhizal fungi provides insights into the early evolution of symbiotic traits.</title>
        <authorList>
            <person name="Miyauchi S."/>
            <person name="Kiss E."/>
            <person name="Kuo A."/>
            <person name="Drula E."/>
            <person name="Kohler A."/>
            <person name="Sanchez-Garcia M."/>
            <person name="Morin E."/>
            <person name="Andreopoulos B."/>
            <person name="Barry K.W."/>
            <person name="Bonito G."/>
            <person name="Buee M."/>
            <person name="Carver A."/>
            <person name="Chen C."/>
            <person name="Cichocki N."/>
            <person name="Clum A."/>
            <person name="Culley D."/>
            <person name="Crous P.W."/>
            <person name="Fauchery L."/>
            <person name="Girlanda M."/>
            <person name="Hayes R.D."/>
            <person name="Keri Z."/>
            <person name="LaButti K."/>
            <person name="Lipzen A."/>
            <person name="Lombard V."/>
            <person name="Magnuson J."/>
            <person name="Maillard F."/>
            <person name="Murat C."/>
            <person name="Nolan M."/>
            <person name="Ohm R.A."/>
            <person name="Pangilinan J."/>
            <person name="Pereira M.F."/>
            <person name="Perotto S."/>
            <person name="Peter M."/>
            <person name="Pfister S."/>
            <person name="Riley R."/>
            <person name="Sitrit Y."/>
            <person name="Stielow J.B."/>
            <person name="Szollosi G."/>
            <person name="Zifcakova L."/>
            <person name="Stursova M."/>
            <person name="Spatafora J.W."/>
            <person name="Tedersoo L."/>
            <person name="Vaario L.M."/>
            <person name="Yamada A."/>
            <person name="Yan M."/>
            <person name="Wang P."/>
            <person name="Xu J."/>
            <person name="Bruns T."/>
            <person name="Baldrian P."/>
            <person name="Vilgalys R."/>
            <person name="Dunand C."/>
            <person name="Henrissat B."/>
            <person name="Grigoriev I.V."/>
            <person name="Hibbett D."/>
            <person name="Nagy L.G."/>
            <person name="Martin F.M."/>
        </authorList>
    </citation>
    <scope>NUCLEOTIDE SEQUENCE</scope>
    <source>
        <strain evidence="2">UP504</strain>
    </source>
</reference>
<evidence type="ECO:0000256" key="1">
    <source>
        <dbReference type="SAM" id="MobiDB-lite"/>
    </source>
</evidence>
<protein>
    <submittedName>
        <fullName evidence="2">Uncharacterized protein</fullName>
    </submittedName>
</protein>
<feature type="compositionally biased region" description="Basic and acidic residues" evidence="1">
    <location>
        <begin position="15"/>
        <end position="27"/>
    </location>
</feature>
<feature type="region of interest" description="Disordered" evidence="1">
    <location>
        <begin position="1"/>
        <end position="36"/>
    </location>
</feature>
<dbReference type="AlphaFoldDB" id="A0A9P6AF79"/>
<keyword evidence="3" id="KW-1185">Reference proteome</keyword>
<evidence type="ECO:0000313" key="2">
    <source>
        <dbReference type="EMBL" id="KAF9504626.1"/>
    </source>
</evidence>